<dbReference type="OrthoDB" id="9809813at2"/>
<keyword evidence="2" id="KW-0812">Transmembrane</keyword>
<protein>
    <recommendedName>
        <fullName evidence="3">DUF218 domain-containing protein</fullName>
    </recommendedName>
</protein>
<reference evidence="4 5" key="1">
    <citation type="submission" date="2013-06" db="EMBL/GenBank/DDBJ databases">
        <title>The Genome Sequence of Acinetobacter rudis CIP 110305.</title>
        <authorList>
            <consortium name="The Broad Institute Genome Sequencing Platform"/>
            <consortium name="The Broad Institute Genome Sequencing Center for Infectious Disease"/>
            <person name="Cerqueira G."/>
            <person name="Feldgarden M."/>
            <person name="Courvalin P."/>
            <person name="Perichon B."/>
            <person name="Grillot-Courvalin C."/>
            <person name="Clermont D."/>
            <person name="Rocha E."/>
            <person name="Yoon E.-J."/>
            <person name="Nemec A."/>
            <person name="Young S.K."/>
            <person name="Zeng Q."/>
            <person name="Gargeya S."/>
            <person name="Fitzgerald M."/>
            <person name="Abouelleil A."/>
            <person name="Alvarado L."/>
            <person name="Berlin A.M."/>
            <person name="Chapman S.B."/>
            <person name="Dewar J."/>
            <person name="Goldberg J."/>
            <person name="Griggs A."/>
            <person name="Gujja S."/>
            <person name="Hansen M."/>
            <person name="Howarth C."/>
            <person name="Imamovic A."/>
            <person name="Larimer J."/>
            <person name="McCowan C."/>
            <person name="Murphy C."/>
            <person name="Pearson M."/>
            <person name="Priest M."/>
            <person name="Roberts A."/>
            <person name="Saif S."/>
            <person name="Shea T."/>
            <person name="Sykes S."/>
            <person name="Wortman J."/>
            <person name="Nusbaum C."/>
            <person name="Birren B."/>
        </authorList>
    </citation>
    <scope>NUCLEOTIDE SEQUENCE [LARGE SCALE GENOMIC DNA]</scope>
    <source>
        <strain evidence="4 5">CIP 110305</strain>
    </source>
</reference>
<evidence type="ECO:0000256" key="1">
    <source>
        <dbReference type="SAM" id="MobiDB-lite"/>
    </source>
</evidence>
<dbReference type="Proteomes" id="UP000014568">
    <property type="component" value="Unassembled WGS sequence"/>
</dbReference>
<accession>S3NAK0</accession>
<proteinExistence type="predicted"/>
<dbReference type="GO" id="GO:0005886">
    <property type="term" value="C:plasma membrane"/>
    <property type="evidence" value="ECO:0007669"/>
    <property type="project" value="TreeGrafter"/>
</dbReference>
<dbReference type="InterPro" id="IPR014729">
    <property type="entry name" value="Rossmann-like_a/b/a_fold"/>
</dbReference>
<organism evidence="4 5">
    <name type="scientific">Acinetobacter rudis CIP 110305</name>
    <dbReference type="NCBI Taxonomy" id="421052"/>
    <lineage>
        <taxon>Bacteria</taxon>
        <taxon>Pseudomonadati</taxon>
        <taxon>Pseudomonadota</taxon>
        <taxon>Gammaproteobacteria</taxon>
        <taxon>Moraxellales</taxon>
        <taxon>Moraxellaceae</taxon>
        <taxon>Acinetobacter</taxon>
    </lineage>
</organism>
<dbReference type="eggNOG" id="COG1434">
    <property type="taxonomic scope" value="Bacteria"/>
</dbReference>
<dbReference type="EMBL" id="ATGI01000032">
    <property type="protein sequence ID" value="EPF71384.1"/>
    <property type="molecule type" value="Genomic_DNA"/>
</dbReference>
<comment type="caution">
    <text evidence="4">The sequence shown here is derived from an EMBL/GenBank/DDBJ whole genome shotgun (WGS) entry which is preliminary data.</text>
</comment>
<feature type="domain" description="DUF218" evidence="3">
    <location>
        <begin position="221"/>
        <end position="368"/>
    </location>
</feature>
<dbReference type="InterPro" id="IPR051599">
    <property type="entry name" value="Cell_Envelope_Assoc"/>
</dbReference>
<dbReference type="PANTHER" id="PTHR30336">
    <property type="entry name" value="INNER MEMBRANE PROTEIN, PROBABLE PERMEASE"/>
    <property type="match status" value="1"/>
</dbReference>
<keyword evidence="5" id="KW-1185">Reference proteome</keyword>
<name>S3NAK0_9GAMM</name>
<feature type="transmembrane region" description="Helical" evidence="2">
    <location>
        <begin position="12"/>
        <end position="32"/>
    </location>
</feature>
<dbReference type="RefSeq" id="WP_016656815.1">
    <property type="nucleotide sequence ID" value="NZ_KE340353.1"/>
</dbReference>
<evidence type="ECO:0000313" key="4">
    <source>
        <dbReference type="EMBL" id="EPF71384.1"/>
    </source>
</evidence>
<dbReference type="HOGENOM" id="CLU_711027_0_0_6"/>
<sequence length="385" mass="44138">MMKANWMLRLIRYLAIFFVFFGALIIFFYTPYYSNMIMRILNSVVPVEVNQVAAESQQMGTLSENDELEPGSALWIARQAYLKVMEDAIRTQNSQDLVELHARYQILQQEIKHEIEQKKIKKPEMPKVPFLIDPKEQQAQSEPSITSGHIEDLLVGQSKENSELMQKYIKFLKTHPVELKTEAVVDEEIYKDIAYVNNRNNPKTSTEDKKDPVSSQEPPYAIVVLGGGLTLDKNRKDIIINEYTRLRLEKTLQIEKSTNLPIVLSGVEAPYMQAWLSQRGIDAKLLENKSMNTCENTRFSSLLLQKQGGAPKVLLVTDRYHMPRTRRLFALNGIETIAVEAPMPTPLTAWQPSQQNYDHSRRANYELLASLRDMLFGSSGCREVP</sequence>
<evidence type="ECO:0000259" key="3">
    <source>
        <dbReference type="Pfam" id="PF02698"/>
    </source>
</evidence>
<gene>
    <name evidence="4" type="ORF">F945_02413</name>
</gene>
<dbReference type="STRING" id="632955.GCA_000829675_01258"/>
<dbReference type="Pfam" id="PF02698">
    <property type="entry name" value="DUF218"/>
    <property type="match status" value="1"/>
</dbReference>
<dbReference type="CDD" id="cd06259">
    <property type="entry name" value="YdcF-like"/>
    <property type="match status" value="1"/>
</dbReference>
<dbReference type="AlphaFoldDB" id="S3NAK0"/>
<keyword evidence="2" id="KW-1133">Transmembrane helix</keyword>
<dbReference type="PATRIC" id="fig|421052.3.peg.2359"/>
<evidence type="ECO:0000256" key="2">
    <source>
        <dbReference type="SAM" id="Phobius"/>
    </source>
</evidence>
<dbReference type="PANTHER" id="PTHR30336:SF20">
    <property type="entry name" value="DUF218 DOMAIN-CONTAINING PROTEIN"/>
    <property type="match status" value="1"/>
</dbReference>
<dbReference type="Gene3D" id="3.40.50.620">
    <property type="entry name" value="HUPs"/>
    <property type="match status" value="1"/>
</dbReference>
<dbReference type="InterPro" id="IPR003848">
    <property type="entry name" value="DUF218"/>
</dbReference>
<keyword evidence="2" id="KW-0472">Membrane</keyword>
<feature type="region of interest" description="Disordered" evidence="1">
    <location>
        <begin position="198"/>
        <end position="217"/>
    </location>
</feature>
<evidence type="ECO:0000313" key="5">
    <source>
        <dbReference type="Proteomes" id="UP000014568"/>
    </source>
</evidence>